<dbReference type="PANTHER" id="PTHR42881">
    <property type="entry name" value="PROLYL ENDOPEPTIDASE"/>
    <property type="match status" value="1"/>
</dbReference>
<dbReference type="InterPro" id="IPR002471">
    <property type="entry name" value="Pept_S9_AS"/>
</dbReference>
<dbReference type="RefSeq" id="WP_347704623.1">
    <property type="nucleotide sequence ID" value="NZ_JBDPZD010000002.1"/>
</dbReference>
<evidence type="ECO:0000256" key="3">
    <source>
        <dbReference type="ARBA" id="ARBA00011897"/>
    </source>
</evidence>
<keyword evidence="6" id="KW-0720">Serine protease</keyword>
<dbReference type="PANTHER" id="PTHR42881:SF2">
    <property type="entry name" value="PROLYL ENDOPEPTIDASE"/>
    <property type="match status" value="1"/>
</dbReference>
<evidence type="ECO:0000313" key="11">
    <source>
        <dbReference type="Proteomes" id="UP001495147"/>
    </source>
</evidence>
<dbReference type="EC" id="3.4.21.26" evidence="3"/>
<dbReference type="InterPro" id="IPR029058">
    <property type="entry name" value="AB_hydrolase_fold"/>
</dbReference>
<evidence type="ECO:0000256" key="6">
    <source>
        <dbReference type="ARBA" id="ARBA00022825"/>
    </source>
</evidence>
<evidence type="ECO:0000256" key="5">
    <source>
        <dbReference type="ARBA" id="ARBA00022801"/>
    </source>
</evidence>
<evidence type="ECO:0000259" key="9">
    <source>
        <dbReference type="Pfam" id="PF02897"/>
    </source>
</evidence>
<evidence type="ECO:0000256" key="2">
    <source>
        <dbReference type="ARBA" id="ARBA00005228"/>
    </source>
</evidence>
<keyword evidence="7" id="KW-0732">Signal</keyword>
<dbReference type="Gene3D" id="2.130.10.120">
    <property type="entry name" value="Prolyl oligopeptidase, N-terminal domain"/>
    <property type="match status" value="1"/>
</dbReference>
<dbReference type="InterPro" id="IPR051167">
    <property type="entry name" value="Prolyl_oligopep/macrocyclase"/>
</dbReference>
<dbReference type="SUPFAM" id="SSF50993">
    <property type="entry name" value="Peptidase/esterase 'gauge' domain"/>
    <property type="match status" value="1"/>
</dbReference>
<feature type="domain" description="Peptidase S9 prolyl oligopeptidase catalytic" evidence="8">
    <location>
        <begin position="489"/>
        <end position="700"/>
    </location>
</feature>
<keyword evidence="4" id="KW-0645">Protease</keyword>
<dbReference type="PRINTS" id="PR00862">
    <property type="entry name" value="PROLIGOPTASE"/>
</dbReference>
<dbReference type="InterPro" id="IPR023302">
    <property type="entry name" value="Pept_S9A_N"/>
</dbReference>
<evidence type="ECO:0000256" key="4">
    <source>
        <dbReference type="ARBA" id="ARBA00022670"/>
    </source>
</evidence>
<dbReference type="SUPFAM" id="SSF53474">
    <property type="entry name" value="alpha/beta-Hydrolases"/>
    <property type="match status" value="1"/>
</dbReference>
<proteinExistence type="inferred from homology"/>
<dbReference type="EMBL" id="JBDPZD010000002">
    <property type="protein sequence ID" value="MEO3691812.1"/>
    <property type="molecule type" value="Genomic_DNA"/>
</dbReference>
<name>A0ABV0G256_9BURK</name>
<evidence type="ECO:0000313" key="10">
    <source>
        <dbReference type="EMBL" id="MEO3691812.1"/>
    </source>
</evidence>
<sequence length="704" mass="77026">MKHILLVAALLSATSVHSQSLDYPATRKTDQVDAYFDTAVADPYRWLEDDNSAETAAWVKAQNSVTERYLAALPQRQPVRKLYTELMDFERYGLPQRAGKRYFWTRNDGLQQHSVLYMADSLTGTPRVAIDPNLMSADGTVALSGIVPSPDGKLLAYGIAGAGSDWQSWKVRDLATGQDLADDLQWVKFTTAVWTKDGKGFFYGRYDAPAPGAKLTGVNVFQKLYYHRIGTPQSEDQLVAENREIKEWGFRPTVSSDGRWLLISVWRSTASKNGLMALPLPGGAYQGGTPRAITLDFGALYSPVDVVDNRLLVRTDEDAPRGRLVAMDLKGPPTWTTLVPEGPDAMTSASAIGGRLLLTYLNHASTLVRLHDAKGKRLRDIPLPGIGTASGFGGEWQDRETFFSYTSLTTPAEIHRLDLSTGKTTLFKRPKTAFNPDEFETRREFIASKDGTRVPIFIAARKGLVRDGRQPTLLYGYGGFNVSQTPGYSVTAATWMRMGGVYVLASLRGGGEYGADWHAAGTLLRKQNVFDDFIGAAEWLIANKITSPARLSIYGGSNGGLLVGAVTNQRPELFAAAVPAVGVMDMLRYHRFTIGWAWASDYGTSDDEAQFRALQAYSPLHNIRSGTHYPAVLVTTADHDDRVVPAHSFKYTAALQAAATGPAPKLIRIETKAGHGAGKPTAKIIEERGDVLAFLANALQLDVR</sequence>
<feature type="domain" description="Peptidase S9A N-terminal" evidence="9">
    <location>
        <begin position="24"/>
        <end position="429"/>
    </location>
</feature>
<evidence type="ECO:0000256" key="7">
    <source>
        <dbReference type="SAM" id="SignalP"/>
    </source>
</evidence>
<dbReference type="PROSITE" id="PS00708">
    <property type="entry name" value="PRO_ENDOPEP_SER"/>
    <property type="match status" value="1"/>
</dbReference>
<dbReference type="InterPro" id="IPR001375">
    <property type="entry name" value="Peptidase_S9_cat"/>
</dbReference>
<protein>
    <recommendedName>
        <fullName evidence="3">prolyl oligopeptidase</fullName>
        <ecNumber evidence="3">3.4.21.26</ecNumber>
    </recommendedName>
</protein>
<dbReference type="InterPro" id="IPR002470">
    <property type="entry name" value="Peptidase_S9A"/>
</dbReference>
<dbReference type="Proteomes" id="UP001495147">
    <property type="component" value="Unassembled WGS sequence"/>
</dbReference>
<gene>
    <name evidence="10" type="ORF">ABDJ85_10045</name>
</gene>
<evidence type="ECO:0000259" key="8">
    <source>
        <dbReference type="Pfam" id="PF00326"/>
    </source>
</evidence>
<feature type="signal peptide" evidence="7">
    <location>
        <begin position="1"/>
        <end position="18"/>
    </location>
</feature>
<comment type="caution">
    <text evidence="10">The sequence shown here is derived from an EMBL/GenBank/DDBJ whole genome shotgun (WGS) entry which is preliminary data.</text>
</comment>
<reference evidence="10 11" key="1">
    <citation type="submission" date="2024-05" db="EMBL/GenBank/DDBJ databases">
        <title>Roseateles sp. DJS-2-20 16S ribosomal RNA gene Genome sequencing and assembly.</title>
        <authorList>
            <person name="Woo H."/>
        </authorList>
    </citation>
    <scope>NUCLEOTIDE SEQUENCE [LARGE SCALE GENOMIC DNA]</scope>
    <source>
        <strain evidence="10 11">DJS-2-20</strain>
    </source>
</reference>
<dbReference type="Gene3D" id="3.40.50.1820">
    <property type="entry name" value="alpha/beta hydrolase"/>
    <property type="match status" value="1"/>
</dbReference>
<dbReference type="Pfam" id="PF02897">
    <property type="entry name" value="Peptidase_S9_N"/>
    <property type="match status" value="1"/>
</dbReference>
<keyword evidence="5" id="KW-0378">Hydrolase</keyword>
<comment type="catalytic activity">
    <reaction evidence="1">
        <text>Hydrolysis of Pro-|-Xaa &gt;&gt; Ala-|-Xaa in oligopeptides.</text>
        <dbReference type="EC" id="3.4.21.26"/>
    </reaction>
</comment>
<evidence type="ECO:0000256" key="1">
    <source>
        <dbReference type="ARBA" id="ARBA00001070"/>
    </source>
</evidence>
<organism evidence="10 11">
    <name type="scientific">Roseateles paludis</name>
    <dbReference type="NCBI Taxonomy" id="3145238"/>
    <lineage>
        <taxon>Bacteria</taxon>
        <taxon>Pseudomonadati</taxon>
        <taxon>Pseudomonadota</taxon>
        <taxon>Betaproteobacteria</taxon>
        <taxon>Burkholderiales</taxon>
        <taxon>Sphaerotilaceae</taxon>
        <taxon>Roseateles</taxon>
    </lineage>
</organism>
<feature type="chain" id="PRO_5046397504" description="prolyl oligopeptidase" evidence="7">
    <location>
        <begin position="19"/>
        <end position="704"/>
    </location>
</feature>
<accession>A0ABV0G256</accession>
<keyword evidence="11" id="KW-1185">Reference proteome</keyword>
<dbReference type="Pfam" id="PF00326">
    <property type="entry name" value="Peptidase_S9"/>
    <property type="match status" value="1"/>
</dbReference>
<comment type="similarity">
    <text evidence="2">Belongs to the peptidase S9A family.</text>
</comment>